<protein>
    <submittedName>
        <fullName evidence="1">Dgqhr domain, putative</fullName>
    </submittedName>
</protein>
<accession>B7IRZ2</accession>
<dbReference type="Pfam" id="PF14072">
    <property type="entry name" value="DndB"/>
    <property type="match status" value="1"/>
</dbReference>
<dbReference type="CDD" id="cd16413">
    <property type="entry name" value="DGQHR_domain"/>
    <property type="match status" value="1"/>
</dbReference>
<reference evidence="1 2" key="1">
    <citation type="submission" date="2008-10" db="EMBL/GenBank/DDBJ databases">
        <title>Genome sequence of Bacillus cereus G9842.</title>
        <authorList>
            <person name="Dodson R.J."/>
            <person name="Durkin A.S."/>
            <person name="Rosovitz M.J."/>
            <person name="Rasko D.A."/>
            <person name="Hoffmaster A."/>
            <person name="Ravel J."/>
            <person name="Sutton G."/>
        </authorList>
    </citation>
    <scope>NUCLEOTIDE SEQUENCE [LARGE SCALE GENOMIC DNA]</scope>
    <source>
        <strain evidence="1 2">G9842</strain>
    </source>
</reference>
<dbReference type="InterPro" id="IPR017601">
    <property type="entry name" value="DGQHR-contain_dom"/>
</dbReference>
<sequence>MKVPLIKVIQKKEEIYISKLKVKELKKLVVLNFRYPYLETLKDREQQKFVEYLEGIEKRGLRVSYGPERVQRQLQLLKLESIAKYIRQSDNFLPNALILGCFNKKIENRSIEEDYESFIDPVNEELGMYKIELNEDYELTAIDGQHRLAGLFSSEDKDIDNMELPIVLLFGVSLSTSAKVFVDINSTQKAVDKSLIYDLAPMLDSNQAMKLNNKEIEIVQNCHRICITLYNNEKSPLYKQIRMLGTGEGAVSQAFLVEEIYPLVYNGILSNYDLSTQFNILLNYFNAIREVFPDDWPVSIGDINLSEKAHYVLKEKKSQLPKTLGIGAMLKVFPRIFNQVDKQIPENKDDKTYYRKLKSLFIEELQKIQGKIVWSQADHKEAIEQGKEVIYIEGSNRVAINNLAEEILKVINLYN</sequence>
<dbReference type="Proteomes" id="UP000006744">
    <property type="component" value="Chromosome"/>
</dbReference>
<dbReference type="NCBIfam" id="TIGR03187">
    <property type="entry name" value="DGQHR"/>
    <property type="match status" value="1"/>
</dbReference>
<organism evidence="1 2">
    <name type="scientific">Bacillus cereus (strain G9842)</name>
    <dbReference type="NCBI Taxonomy" id="405531"/>
    <lineage>
        <taxon>Bacteria</taxon>
        <taxon>Bacillati</taxon>
        <taxon>Bacillota</taxon>
        <taxon>Bacilli</taxon>
        <taxon>Bacillales</taxon>
        <taxon>Bacillaceae</taxon>
        <taxon>Bacillus</taxon>
        <taxon>Bacillus cereus group</taxon>
    </lineage>
</organism>
<dbReference type="KEGG" id="bcg:BCG9842_B5364"/>
<name>B7IRZ2_BACC2</name>
<dbReference type="InterPro" id="IPR017642">
    <property type="entry name" value="DNA_S_mod_DndB"/>
</dbReference>
<evidence type="ECO:0000313" key="1">
    <source>
        <dbReference type="EMBL" id="ACK93354.1"/>
    </source>
</evidence>
<dbReference type="HOGENOM" id="CLU_037715_0_0_9"/>
<dbReference type="AlphaFoldDB" id="B7IRZ2"/>
<dbReference type="RefSeq" id="WP_000867879.1">
    <property type="nucleotide sequence ID" value="NC_011772.1"/>
</dbReference>
<proteinExistence type="predicted"/>
<evidence type="ECO:0000313" key="2">
    <source>
        <dbReference type="Proteomes" id="UP000006744"/>
    </source>
</evidence>
<gene>
    <name evidence="1" type="ordered locus">BCG9842_B5364</name>
</gene>
<dbReference type="EMBL" id="CP001186">
    <property type="protein sequence ID" value="ACK93354.1"/>
    <property type="molecule type" value="Genomic_DNA"/>
</dbReference>